<keyword evidence="5" id="KW-1185">Reference proteome</keyword>
<dbReference type="GO" id="GO:0042597">
    <property type="term" value="C:periplasmic space"/>
    <property type="evidence" value="ECO:0007669"/>
    <property type="project" value="UniProtKB-SubCell"/>
</dbReference>
<dbReference type="AlphaFoldDB" id="A0A1Y1S124"/>
<dbReference type="Pfam" id="PF01547">
    <property type="entry name" value="SBP_bac_1"/>
    <property type="match status" value="1"/>
</dbReference>
<sequence>MKKALFLLLSLSLVATSLFAAGGQEQKEEGPIELEFWTHEDPNRTAIEERYIQEFEAENPGITVKRVTHSSTKIQELVLTAFAANQGPDIFNMSIEDEYAYIANGRVAAVDARAVGYKSIDELKNAYIPKVLDPVVMDGKLYGLPLELTNWSIYINKRVFRDAGLDPETDYPRTWEEMADISEKIIIRDGDIITRRGFDFRYPYYLVSMVPMVEQLGGELISKDGKTAIVGEEAWISFLDYMKAWGPNGRNLGSPTYKNARKLFNYDNNDIAMALTGLYQQGRIKADNEDFYNSGEWMVVPFPQFEDAKQKAAACYYGHYYMVNGQTSERRQQAAWKFIGYMLSHGEEYLTTVNIIQPTKKLMESDTFKNMPYSDVFRDDMENGHIVYYGENSAKMQELIKQAVESVMLSGVSSEKAYATLKAEAQELLDEE</sequence>
<dbReference type="SUPFAM" id="SSF53850">
    <property type="entry name" value="Periplasmic binding protein-like II"/>
    <property type="match status" value="1"/>
</dbReference>
<reference evidence="4 5" key="1">
    <citation type="submission" date="2017-03" db="EMBL/GenBank/DDBJ databases">
        <title>Draft Genome sequence of Marispirochaeta sp. strain JC444.</title>
        <authorList>
            <person name="Shivani Y."/>
            <person name="Subhash Y."/>
            <person name="Sasikala C."/>
            <person name="Ramana C."/>
        </authorList>
    </citation>
    <scope>NUCLEOTIDE SEQUENCE [LARGE SCALE GENOMIC DNA]</scope>
    <source>
        <strain evidence="4 5">JC444</strain>
    </source>
</reference>
<protein>
    <submittedName>
        <fullName evidence="4">ABC transporter substrate-binding protein</fullName>
    </submittedName>
</protein>
<dbReference type="RefSeq" id="WP_083048884.1">
    <property type="nucleotide sequence ID" value="NZ_MWQY01000004.1"/>
</dbReference>
<dbReference type="STRING" id="1963862.B4O97_05025"/>
<organism evidence="4 5">
    <name type="scientific">Marispirochaeta aestuarii</name>
    <dbReference type="NCBI Taxonomy" id="1963862"/>
    <lineage>
        <taxon>Bacteria</taxon>
        <taxon>Pseudomonadati</taxon>
        <taxon>Spirochaetota</taxon>
        <taxon>Spirochaetia</taxon>
        <taxon>Spirochaetales</taxon>
        <taxon>Spirochaetaceae</taxon>
        <taxon>Marispirochaeta</taxon>
    </lineage>
</organism>
<feature type="signal peptide" evidence="3">
    <location>
        <begin position="1"/>
        <end position="20"/>
    </location>
</feature>
<evidence type="ECO:0000313" key="4">
    <source>
        <dbReference type="EMBL" id="ORC36990.1"/>
    </source>
</evidence>
<dbReference type="Proteomes" id="UP000192343">
    <property type="component" value="Unassembled WGS sequence"/>
</dbReference>
<comment type="caution">
    <text evidence="4">The sequence shown here is derived from an EMBL/GenBank/DDBJ whole genome shotgun (WGS) entry which is preliminary data.</text>
</comment>
<dbReference type="PANTHER" id="PTHR43649">
    <property type="entry name" value="ARABINOSE-BINDING PROTEIN-RELATED"/>
    <property type="match status" value="1"/>
</dbReference>
<gene>
    <name evidence="4" type="ORF">B4O97_05025</name>
</gene>
<dbReference type="InterPro" id="IPR006059">
    <property type="entry name" value="SBP"/>
</dbReference>
<keyword evidence="3" id="KW-0732">Signal</keyword>
<evidence type="ECO:0000313" key="5">
    <source>
        <dbReference type="Proteomes" id="UP000192343"/>
    </source>
</evidence>
<evidence type="ECO:0000256" key="2">
    <source>
        <dbReference type="ARBA" id="ARBA00008520"/>
    </source>
</evidence>
<evidence type="ECO:0000256" key="1">
    <source>
        <dbReference type="ARBA" id="ARBA00004418"/>
    </source>
</evidence>
<evidence type="ECO:0000256" key="3">
    <source>
        <dbReference type="SAM" id="SignalP"/>
    </source>
</evidence>
<dbReference type="PANTHER" id="PTHR43649:SF12">
    <property type="entry name" value="DIACETYLCHITOBIOSE BINDING PROTEIN DASA"/>
    <property type="match status" value="1"/>
</dbReference>
<name>A0A1Y1S124_9SPIO</name>
<proteinExistence type="inferred from homology"/>
<dbReference type="Gene3D" id="3.40.190.10">
    <property type="entry name" value="Periplasmic binding protein-like II"/>
    <property type="match status" value="1"/>
</dbReference>
<comment type="subcellular location">
    <subcellularLocation>
        <location evidence="1">Periplasm</location>
    </subcellularLocation>
</comment>
<comment type="similarity">
    <text evidence="2">Belongs to the bacterial solute-binding protein 1 family.</text>
</comment>
<dbReference type="EMBL" id="MWQY01000004">
    <property type="protein sequence ID" value="ORC36990.1"/>
    <property type="molecule type" value="Genomic_DNA"/>
</dbReference>
<feature type="chain" id="PRO_5010989645" evidence="3">
    <location>
        <begin position="21"/>
        <end position="432"/>
    </location>
</feature>
<accession>A0A1Y1S124</accession>
<dbReference type="OrthoDB" id="362670at2"/>
<dbReference type="InterPro" id="IPR050490">
    <property type="entry name" value="Bact_solute-bd_prot1"/>
</dbReference>